<dbReference type="PROSITE" id="PS51722">
    <property type="entry name" value="G_TR_2"/>
    <property type="match status" value="1"/>
</dbReference>
<dbReference type="GO" id="GO:0005525">
    <property type="term" value="F:GTP binding"/>
    <property type="evidence" value="ECO:0007669"/>
    <property type="project" value="InterPro"/>
</dbReference>
<dbReference type="InterPro" id="IPR000795">
    <property type="entry name" value="T_Tr_GTP-bd_dom"/>
</dbReference>
<organism evidence="2 3">
    <name type="scientific">Quercus suber</name>
    <name type="common">Cork oak</name>
    <dbReference type="NCBI Taxonomy" id="58331"/>
    <lineage>
        <taxon>Eukaryota</taxon>
        <taxon>Viridiplantae</taxon>
        <taxon>Streptophyta</taxon>
        <taxon>Embryophyta</taxon>
        <taxon>Tracheophyta</taxon>
        <taxon>Spermatophyta</taxon>
        <taxon>Magnoliopsida</taxon>
        <taxon>eudicotyledons</taxon>
        <taxon>Gunneridae</taxon>
        <taxon>Pentapetalae</taxon>
        <taxon>rosids</taxon>
        <taxon>fabids</taxon>
        <taxon>Fagales</taxon>
        <taxon>Fagaceae</taxon>
        <taxon>Quercus</taxon>
    </lineage>
</organism>
<dbReference type="PRINTS" id="PR00315">
    <property type="entry name" value="ELONGATNFCT"/>
</dbReference>
<dbReference type="Gene3D" id="3.40.50.300">
    <property type="entry name" value="P-loop containing nucleotide triphosphate hydrolases"/>
    <property type="match status" value="2"/>
</dbReference>
<dbReference type="GO" id="GO:0003924">
    <property type="term" value="F:GTPase activity"/>
    <property type="evidence" value="ECO:0007669"/>
    <property type="project" value="InterPro"/>
</dbReference>
<dbReference type="InterPro" id="IPR031157">
    <property type="entry name" value="G_TR_CS"/>
</dbReference>
<dbReference type="SUPFAM" id="SSF52540">
    <property type="entry name" value="P-loop containing nucleoside triphosphate hydrolases"/>
    <property type="match status" value="2"/>
</dbReference>
<dbReference type="InterPro" id="IPR005225">
    <property type="entry name" value="Small_GTP-bd"/>
</dbReference>
<gene>
    <name evidence="2" type="ORF">CFP56_001922</name>
</gene>
<dbReference type="PANTHER" id="PTHR43512:SF4">
    <property type="entry name" value="TRANSLATION FACTOR GUF1 HOMOLOG, CHLOROPLASTIC"/>
    <property type="match status" value="1"/>
</dbReference>
<proteinExistence type="predicted"/>
<evidence type="ECO:0000313" key="3">
    <source>
        <dbReference type="Proteomes" id="UP000237347"/>
    </source>
</evidence>
<reference evidence="2 3" key="1">
    <citation type="journal article" date="2018" name="Sci. Data">
        <title>The draft genome sequence of cork oak.</title>
        <authorList>
            <person name="Ramos A.M."/>
            <person name="Usie A."/>
            <person name="Barbosa P."/>
            <person name="Barros P.M."/>
            <person name="Capote T."/>
            <person name="Chaves I."/>
            <person name="Simoes F."/>
            <person name="Abreu I."/>
            <person name="Carrasquinho I."/>
            <person name="Faro C."/>
            <person name="Guimaraes J.B."/>
            <person name="Mendonca D."/>
            <person name="Nobrega F."/>
            <person name="Rodrigues L."/>
            <person name="Saibo N.J.M."/>
            <person name="Varela M.C."/>
            <person name="Egas C."/>
            <person name="Matos J."/>
            <person name="Miguel C.M."/>
            <person name="Oliveira M.M."/>
            <person name="Ricardo C.P."/>
            <person name="Goncalves S."/>
        </authorList>
    </citation>
    <scope>NUCLEOTIDE SEQUENCE [LARGE SCALE GENOMIC DNA]</scope>
    <source>
        <strain evidence="3">cv. HL8</strain>
    </source>
</reference>
<name>A0AAW0LEV5_QUESU</name>
<dbReference type="GO" id="GO:0045727">
    <property type="term" value="P:positive regulation of translation"/>
    <property type="evidence" value="ECO:0007669"/>
    <property type="project" value="TreeGrafter"/>
</dbReference>
<dbReference type="AlphaFoldDB" id="A0AAW0LEV5"/>
<accession>A0AAW0LEV5</accession>
<dbReference type="PANTHER" id="PTHR43512">
    <property type="entry name" value="TRANSLATION FACTOR GUF1-RELATED"/>
    <property type="match status" value="1"/>
</dbReference>
<dbReference type="GO" id="GO:0043022">
    <property type="term" value="F:ribosome binding"/>
    <property type="evidence" value="ECO:0007669"/>
    <property type="project" value="TreeGrafter"/>
</dbReference>
<feature type="domain" description="Tr-type G" evidence="1">
    <location>
        <begin position="38"/>
        <end position="215"/>
    </location>
</feature>
<keyword evidence="3" id="KW-1185">Reference proteome</keyword>
<sequence>MQQSLFSSSRPVLCQSSSTDLDVAVQAGQDRLLKVPVSRIRNFCIIAHIDHGKSTLADKLLQITGTVLKREMKEQFLDNMDLERERGITIKLQAARMRYVFKGEPYCLNLIDTPGHVDFSYEVSRSLAACEGALLVVDASQGVEAQTLANVYLALENNLEIIPDWEYLLCYFIFVLLLKLQVPVSRIRNFCIIAHIDHGKSTLADKLLQITGTVLKREMKEQFLDNMDLERERGITIKLQVY</sequence>
<dbReference type="PROSITE" id="PS00301">
    <property type="entry name" value="G_TR_1"/>
    <property type="match status" value="1"/>
</dbReference>
<dbReference type="EMBL" id="PKMF04000107">
    <property type="protein sequence ID" value="KAK7849870.1"/>
    <property type="molecule type" value="Genomic_DNA"/>
</dbReference>
<evidence type="ECO:0000259" key="1">
    <source>
        <dbReference type="PROSITE" id="PS51722"/>
    </source>
</evidence>
<dbReference type="InterPro" id="IPR006297">
    <property type="entry name" value="EF-4"/>
</dbReference>
<evidence type="ECO:0000313" key="2">
    <source>
        <dbReference type="EMBL" id="KAK7849870.1"/>
    </source>
</evidence>
<dbReference type="Proteomes" id="UP000237347">
    <property type="component" value="Unassembled WGS sequence"/>
</dbReference>
<dbReference type="Pfam" id="PF00009">
    <property type="entry name" value="GTP_EFTU"/>
    <property type="match status" value="2"/>
</dbReference>
<dbReference type="InterPro" id="IPR027417">
    <property type="entry name" value="P-loop_NTPase"/>
</dbReference>
<comment type="caution">
    <text evidence="2">The sequence shown here is derived from an EMBL/GenBank/DDBJ whole genome shotgun (WGS) entry which is preliminary data.</text>
</comment>
<dbReference type="NCBIfam" id="TIGR00231">
    <property type="entry name" value="small_GTP"/>
    <property type="match status" value="1"/>
</dbReference>
<protein>
    <submittedName>
        <fullName evidence="2">Translation factor guf1 like protein</fullName>
    </submittedName>
</protein>